<evidence type="ECO:0000313" key="3">
    <source>
        <dbReference type="Proteomes" id="UP001519460"/>
    </source>
</evidence>
<name>A0ABD0K9B6_9CAEN</name>
<dbReference type="EMBL" id="JACVVK020000223">
    <property type="protein sequence ID" value="KAK7483663.1"/>
    <property type="molecule type" value="Genomic_DNA"/>
</dbReference>
<feature type="region of interest" description="Disordered" evidence="1">
    <location>
        <begin position="1"/>
        <end position="26"/>
    </location>
</feature>
<organism evidence="2 3">
    <name type="scientific">Batillaria attramentaria</name>
    <dbReference type="NCBI Taxonomy" id="370345"/>
    <lineage>
        <taxon>Eukaryota</taxon>
        <taxon>Metazoa</taxon>
        <taxon>Spiralia</taxon>
        <taxon>Lophotrochozoa</taxon>
        <taxon>Mollusca</taxon>
        <taxon>Gastropoda</taxon>
        <taxon>Caenogastropoda</taxon>
        <taxon>Sorbeoconcha</taxon>
        <taxon>Cerithioidea</taxon>
        <taxon>Batillariidae</taxon>
        <taxon>Batillaria</taxon>
    </lineage>
</organism>
<comment type="caution">
    <text evidence="2">The sequence shown here is derived from an EMBL/GenBank/DDBJ whole genome shotgun (WGS) entry which is preliminary data.</text>
</comment>
<gene>
    <name evidence="2" type="ORF">BaRGS_00025096</name>
</gene>
<dbReference type="Proteomes" id="UP001519460">
    <property type="component" value="Unassembled WGS sequence"/>
</dbReference>
<dbReference type="AlphaFoldDB" id="A0ABD0K9B6"/>
<feature type="compositionally biased region" description="Basic and acidic residues" evidence="1">
    <location>
        <begin position="1"/>
        <end position="10"/>
    </location>
</feature>
<evidence type="ECO:0000256" key="1">
    <source>
        <dbReference type="SAM" id="MobiDB-lite"/>
    </source>
</evidence>
<sequence length="95" mass="10491">MRGHVNRIDRVSSQGREFGTRDTTIPEELYSHRVTAGNPPILQTLTESNIHPSAPIDWVGKNLQNEFVLFSSQNRTSSVNSLSSEQLGGLQLLAS</sequence>
<proteinExistence type="predicted"/>
<accession>A0ABD0K9B6</accession>
<reference evidence="2 3" key="1">
    <citation type="journal article" date="2023" name="Sci. Data">
        <title>Genome assembly of the Korean intertidal mud-creeper Batillaria attramentaria.</title>
        <authorList>
            <person name="Patra A.K."/>
            <person name="Ho P.T."/>
            <person name="Jun S."/>
            <person name="Lee S.J."/>
            <person name="Kim Y."/>
            <person name="Won Y.J."/>
        </authorList>
    </citation>
    <scope>NUCLEOTIDE SEQUENCE [LARGE SCALE GENOMIC DNA]</scope>
    <source>
        <strain evidence="2">Wonlab-2016</strain>
    </source>
</reference>
<keyword evidence="3" id="KW-1185">Reference proteome</keyword>
<evidence type="ECO:0000313" key="2">
    <source>
        <dbReference type="EMBL" id="KAK7483663.1"/>
    </source>
</evidence>
<protein>
    <submittedName>
        <fullName evidence="2">Uncharacterized protein</fullName>
    </submittedName>
</protein>